<accession>A0A7C9TR10</accession>
<comment type="caution">
    <text evidence="1">The sequence shown here is derived from an EMBL/GenBank/DDBJ whole genome shotgun (WGS) entry which is preliminary data.</text>
</comment>
<sequence length="131" mass="14364">MTNGGTFIAHDLDRIGDSAEIEITSPRADATLRPFVPIWVTRVGDELYVRSWKGSGAGWYRHLLAAGEGSIRVDDRLWPIRFETLPTDDPAHAAIDAVYASKYARFGAEYVDAMVAPAARETTLRLVAAST</sequence>
<protein>
    <submittedName>
        <fullName evidence="1">DUF2255 family protein</fullName>
    </submittedName>
</protein>
<gene>
    <name evidence="1" type="ORF">G3T37_07195</name>
</gene>
<organism evidence="1 2">
    <name type="scientific">Galbitalea soli</name>
    <dbReference type="NCBI Taxonomy" id="1268042"/>
    <lineage>
        <taxon>Bacteria</taxon>
        <taxon>Bacillati</taxon>
        <taxon>Actinomycetota</taxon>
        <taxon>Actinomycetes</taxon>
        <taxon>Micrococcales</taxon>
        <taxon>Microbacteriaceae</taxon>
        <taxon>Galbitalea</taxon>
    </lineage>
</organism>
<dbReference type="EMBL" id="JAAGWZ010000002">
    <property type="protein sequence ID" value="NEM91140.1"/>
    <property type="molecule type" value="Genomic_DNA"/>
</dbReference>
<dbReference type="InterPro" id="IPR016888">
    <property type="entry name" value="UCP028498"/>
</dbReference>
<evidence type="ECO:0000313" key="1">
    <source>
        <dbReference type="EMBL" id="NEM91140.1"/>
    </source>
</evidence>
<dbReference type="Proteomes" id="UP000479756">
    <property type="component" value="Unassembled WGS sequence"/>
</dbReference>
<name>A0A7C9TR10_9MICO</name>
<dbReference type="AlphaFoldDB" id="A0A7C9TR10"/>
<dbReference type="RefSeq" id="WP_163472824.1">
    <property type="nucleotide sequence ID" value="NZ_JAAGWZ010000002.1"/>
</dbReference>
<proteinExistence type="predicted"/>
<keyword evidence="2" id="KW-1185">Reference proteome</keyword>
<evidence type="ECO:0000313" key="2">
    <source>
        <dbReference type="Proteomes" id="UP000479756"/>
    </source>
</evidence>
<dbReference type="Pfam" id="PF10012">
    <property type="entry name" value="DUF2255"/>
    <property type="match status" value="1"/>
</dbReference>
<reference evidence="1 2" key="1">
    <citation type="journal article" date="2014" name="Int. J. Syst. Evol. Microbiol.">
        <title>Description of Galbitalea soli gen. nov., sp. nov., and Frondihabitans sucicola sp. nov.</title>
        <authorList>
            <person name="Kim S.J."/>
            <person name="Lim J.M."/>
            <person name="Ahn J.H."/>
            <person name="Weon H.Y."/>
            <person name="Hamada M."/>
            <person name="Suzuki K."/>
            <person name="Ahn T.Y."/>
            <person name="Kwon S.W."/>
        </authorList>
    </citation>
    <scope>NUCLEOTIDE SEQUENCE [LARGE SCALE GENOMIC DNA]</scope>
    <source>
        <strain evidence="1 2">NBRC 108727</strain>
    </source>
</reference>